<reference evidence="3 4" key="1">
    <citation type="submission" date="2016-03" db="EMBL/GenBank/DDBJ databases">
        <title>Complete genome sequence of a soil Actinobacterium, Nocardioides dokdonensis FR1436.</title>
        <authorList>
            <person name="Kwon S.-K."/>
            <person name="Kim K."/>
            <person name="Kim J.F."/>
        </authorList>
    </citation>
    <scope>NUCLEOTIDE SEQUENCE [LARGE SCALE GENOMIC DNA]</scope>
    <source>
        <strain evidence="3 4">FR1436</strain>
    </source>
</reference>
<dbReference type="KEGG" id="ndk:I601_0635"/>
<dbReference type="InterPro" id="IPR020845">
    <property type="entry name" value="AMP-binding_CS"/>
</dbReference>
<dbReference type="EC" id="6.2.1.3" evidence="3"/>
<dbReference type="EMBL" id="CP015079">
    <property type="protein sequence ID" value="ANH37087.1"/>
    <property type="molecule type" value="Genomic_DNA"/>
</dbReference>
<evidence type="ECO:0000259" key="1">
    <source>
        <dbReference type="Pfam" id="PF00501"/>
    </source>
</evidence>
<dbReference type="Gene3D" id="3.40.50.12780">
    <property type="entry name" value="N-terminal domain of ligase-like"/>
    <property type="match status" value="1"/>
</dbReference>
<dbReference type="PANTHER" id="PTHR43767:SF10">
    <property type="entry name" value="SURFACTIN SYNTHASE SUBUNIT 1"/>
    <property type="match status" value="1"/>
</dbReference>
<proteinExistence type="predicted"/>
<dbReference type="InterPro" id="IPR042099">
    <property type="entry name" value="ANL_N_sf"/>
</dbReference>
<accession>A0A1A9GFM2</accession>
<dbReference type="PANTHER" id="PTHR43767">
    <property type="entry name" value="LONG-CHAIN-FATTY-ACID--COA LIGASE"/>
    <property type="match status" value="1"/>
</dbReference>
<dbReference type="Pfam" id="PF00501">
    <property type="entry name" value="AMP-binding"/>
    <property type="match status" value="1"/>
</dbReference>
<organism evidence="3 4">
    <name type="scientific">Nocardioides dokdonensis FR1436</name>
    <dbReference type="NCBI Taxonomy" id="1300347"/>
    <lineage>
        <taxon>Bacteria</taxon>
        <taxon>Bacillati</taxon>
        <taxon>Actinomycetota</taxon>
        <taxon>Actinomycetes</taxon>
        <taxon>Propionibacteriales</taxon>
        <taxon>Nocardioidaceae</taxon>
        <taxon>Nocardioides</taxon>
    </lineage>
</organism>
<evidence type="ECO:0000313" key="3">
    <source>
        <dbReference type="EMBL" id="ANH37087.1"/>
    </source>
</evidence>
<dbReference type="InterPro" id="IPR000873">
    <property type="entry name" value="AMP-dep_synth/lig_dom"/>
</dbReference>
<dbReference type="PATRIC" id="fig|1300347.3.peg.640"/>
<feature type="domain" description="AMP-dependent synthetase/ligase" evidence="1">
    <location>
        <begin position="16"/>
        <end position="353"/>
    </location>
</feature>
<keyword evidence="3" id="KW-0436">Ligase</keyword>
<feature type="domain" description="AMP-binding enzyme C-terminal" evidence="2">
    <location>
        <begin position="407"/>
        <end position="481"/>
    </location>
</feature>
<dbReference type="RefSeq" id="WP_068106329.1">
    <property type="nucleotide sequence ID" value="NZ_CP015079.1"/>
</dbReference>
<keyword evidence="4" id="KW-1185">Reference proteome</keyword>
<protein>
    <submittedName>
        <fullName evidence="3">Long-chain-fatty-acid--CoA ligase</fullName>
        <ecNumber evidence="3">6.2.1.3</ecNumber>
    </submittedName>
</protein>
<dbReference type="STRING" id="1300347.I601_0635"/>
<dbReference type="InterPro" id="IPR050237">
    <property type="entry name" value="ATP-dep_AMP-bd_enzyme"/>
</dbReference>
<sequence length="504" mass="53376">MADLVDARTLGELCELRARTHPTRPAVRDDELELDFASLAARARVVARFLGEQGVQVGDRVVVHGANRVTWVVAAYGVLLAGATVVPIGHRVPDAERQGLLDLLAPRLVLQDDSGTAVPGGIAFSRLEALAPVPEPSDLPAVDPTSPALVLTSSGTSGAVKAVPMSHAQLLRMYDDVRTALDVEQDDVWLGVVPLAHSFGINGILLVAFLAGACVRLLPDYRPERLVRVLRSERVSVLAGPPTIYHDLAEIDPGVAGAHTRLAIVGSTEVSAPDTARLARRLAIPRVVVGYGMTETCGTVAVGELPADPDDLLPWMSPMPGVEVRVCDDSGAPLPPGVPGAVQVRGYPVSRPYAGAPDLRAGLQPGHPDEWFDTRDVGRLDAHGRLAIVGRTDDTVIVSGFNVFPREVEAVLREHPGVADVAVVGGPDARRGQRLVACVVVADEPPTPEALTAHVRARLTGYKVPSEFVFLDELPRTRTEKVSRAALRGRVDAGTGPISGATDR</sequence>
<dbReference type="AlphaFoldDB" id="A0A1A9GFM2"/>
<dbReference type="Pfam" id="PF13193">
    <property type="entry name" value="AMP-binding_C"/>
    <property type="match status" value="1"/>
</dbReference>
<dbReference type="InterPro" id="IPR025110">
    <property type="entry name" value="AMP-bd_C"/>
</dbReference>
<dbReference type="Gene3D" id="3.30.300.30">
    <property type="match status" value="1"/>
</dbReference>
<gene>
    <name evidence="3" type="primary">lcfB_1</name>
    <name evidence="3" type="ORF">I601_0635</name>
</gene>
<evidence type="ECO:0000259" key="2">
    <source>
        <dbReference type="Pfam" id="PF13193"/>
    </source>
</evidence>
<dbReference type="GO" id="GO:0004467">
    <property type="term" value="F:long-chain fatty acid-CoA ligase activity"/>
    <property type="evidence" value="ECO:0007669"/>
    <property type="project" value="UniProtKB-EC"/>
</dbReference>
<dbReference type="OrthoDB" id="3777403at2"/>
<dbReference type="InterPro" id="IPR045851">
    <property type="entry name" value="AMP-bd_C_sf"/>
</dbReference>
<dbReference type="SUPFAM" id="SSF56801">
    <property type="entry name" value="Acetyl-CoA synthetase-like"/>
    <property type="match status" value="1"/>
</dbReference>
<evidence type="ECO:0000313" key="4">
    <source>
        <dbReference type="Proteomes" id="UP000077868"/>
    </source>
</evidence>
<name>A0A1A9GFM2_9ACTN</name>
<dbReference type="PROSITE" id="PS00455">
    <property type="entry name" value="AMP_BINDING"/>
    <property type="match status" value="1"/>
</dbReference>
<dbReference type="Proteomes" id="UP000077868">
    <property type="component" value="Chromosome"/>
</dbReference>